<evidence type="ECO:0000256" key="3">
    <source>
        <dbReference type="ARBA" id="ARBA00029447"/>
    </source>
</evidence>
<dbReference type="Proteomes" id="UP000437931">
    <property type="component" value="Unassembled WGS sequence"/>
</dbReference>
<evidence type="ECO:0000259" key="8">
    <source>
        <dbReference type="PROSITE" id="PS50885"/>
    </source>
</evidence>
<dbReference type="Gene3D" id="1.10.287.950">
    <property type="entry name" value="Methyl-accepting chemotaxis protein"/>
    <property type="match status" value="1"/>
</dbReference>
<dbReference type="InterPro" id="IPR004090">
    <property type="entry name" value="Chemotax_Me-accpt_rcpt"/>
</dbReference>
<keyword evidence="2 4" id="KW-0807">Transducer</keyword>
<dbReference type="GO" id="GO:0007165">
    <property type="term" value="P:signal transduction"/>
    <property type="evidence" value="ECO:0007669"/>
    <property type="project" value="UniProtKB-KW"/>
</dbReference>
<dbReference type="EMBL" id="WJPM01000003">
    <property type="protein sequence ID" value="MRH74176.1"/>
    <property type="molecule type" value="Genomic_DNA"/>
</dbReference>
<keyword evidence="1" id="KW-0488">Methylation</keyword>
<dbReference type="PANTHER" id="PTHR43531">
    <property type="entry name" value="PROTEIN ICFG"/>
    <property type="match status" value="1"/>
</dbReference>
<dbReference type="InterPro" id="IPR051310">
    <property type="entry name" value="MCP_chemotaxis"/>
</dbReference>
<dbReference type="EMBL" id="WJPN01000003">
    <property type="protein sequence ID" value="MRG99844.1"/>
    <property type="molecule type" value="Genomic_DNA"/>
</dbReference>
<keyword evidence="11" id="KW-1185">Reference proteome</keyword>
<evidence type="ECO:0000313" key="11">
    <source>
        <dbReference type="Proteomes" id="UP000437931"/>
    </source>
</evidence>
<keyword evidence="5" id="KW-0175">Coiled coil</keyword>
<evidence type="ECO:0000313" key="12">
    <source>
        <dbReference type="Proteomes" id="UP000439314"/>
    </source>
</evidence>
<dbReference type="GO" id="GO:0006935">
    <property type="term" value="P:chemotaxis"/>
    <property type="evidence" value="ECO:0007669"/>
    <property type="project" value="InterPro"/>
</dbReference>
<feature type="transmembrane region" description="Helical" evidence="6">
    <location>
        <begin position="12"/>
        <end position="36"/>
    </location>
</feature>
<evidence type="ECO:0000259" key="7">
    <source>
        <dbReference type="PROSITE" id="PS50111"/>
    </source>
</evidence>
<feature type="coiled-coil region" evidence="5">
    <location>
        <begin position="784"/>
        <end position="822"/>
    </location>
</feature>
<dbReference type="PANTHER" id="PTHR43531:SF14">
    <property type="entry name" value="METHYL-ACCEPTING CHEMOTAXIS PROTEIN I-RELATED"/>
    <property type="match status" value="1"/>
</dbReference>
<evidence type="ECO:0000256" key="2">
    <source>
        <dbReference type="ARBA" id="ARBA00023224"/>
    </source>
</evidence>
<evidence type="ECO:0000256" key="4">
    <source>
        <dbReference type="PROSITE-ProRule" id="PRU00284"/>
    </source>
</evidence>
<dbReference type="CDD" id="cd12913">
    <property type="entry name" value="PDC1_MCP_like"/>
    <property type="match status" value="1"/>
</dbReference>
<dbReference type="Proteomes" id="UP000439314">
    <property type="component" value="Unassembled WGS sequence"/>
</dbReference>
<dbReference type="FunFam" id="1.20.120.1530:FF:000005">
    <property type="entry name" value="Methyl-accepting chemotaxis protein"/>
    <property type="match status" value="1"/>
</dbReference>
<accession>A0A6N7QC87</accession>
<dbReference type="Pfam" id="PF00015">
    <property type="entry name" value="MCPsignal"/>
    <property type="match status" value="1"/>
</dbReference>
<evidence type="ECO:0000256" key="1">
    <source>
        <dbReference type="ARBA" id="ARBA00022481"/>
    </source>
</evidence>
<dbReference type="SMART" id="SM00304">
    <property type="entry name" value="HAMP"/>
    <property type="match status" value="2"/>
</dbReference>
<evidence type="ECO:0000256" key="6">
    <source>
        <dbReference type="SAM" id="Phobius"/>
    </source>
</evidence>
<feature type="domain" description="Methyl-accepting transducer" evidence="7">
    <location>
        <begin position="584"/>
        <end position="813"/>
    </location>
</feature>
<dbReference type="PRINTS" id="PR00260">
    <property type="entry name" value="CHEMTRNSDUCR"/>
</dbReference>
<dbReference type="CDD" id="cd06225">
    <property type="entry name" value="HAMP"/>
    <property type="match status" value="1"/>
</dbReference>
<dbReference type="InterPro" id="IPR004089">
    <property type="entry name" value="MCPsignal_dom"/>
</dbReference>
<sequence>MTMPRPHRTSSVVTRLMIGVSAIAALCFGITALLIYAKSSQALLTSAKAGMTNAAYLEAKRIAGDMNTAFSANQALANAMLVQRTQDGNARANASEIMRRELQQHPDWTAMGTMWEPQAFDGKDAQYAGSEGHDASGRYMVYWAWQGDKLIRQPQLDYATPGAGDWYLRPSKERRQALIEPYYYDIGGSKVLITTLSTPVIENGKLLAVMNTDIGLAKLQERLSKLHPLGVGHVRLLSPGGAIIADRDPALVGKRLDDAANRALLAQIAKGETVDRETVDAKTGDTDVEIYVPLQIGQAQEHFALGVAVPKAVLMAQARNLLWTIAAVGLCAALLLSGGLYLLLRRLVVKPLASAVEVSSAVAAGRLDSRIQYTRNDELGQLLGSLQRMQQQLRAVLDAQKEMAQRHDAGEISYRMDEAAFPGDYGRMVHDSNALAASHIAVKMRLAQIMGRYAIGDLSEDMDRLPGEKAVLTETMDTVKHNLTAMNSEIKHLAGAAAAGDFSVRGDTERFQYDFRLMVESLNQLMATADGNLQALSSLLQSIAAGDLTVRMQGDFHGVFATMRDDANATTEQLAAIVARIQTAAVSINAAASEIATGNDDLSRRTEQQAASLEETAASMEELTSTVKQNAEHARQANQLATGAASVASQGGTVVGQVVETMSGIEASSRKIADIISVIDGIAFQTNILALNAAVEAARAGEQGRGFAVVASEVRTLAQRSSSAAKEIKDLIDDSVGRVAQGSALVDQAGKTMHEIVASVQRVTDIMGEISAASQEQSAGIEQVNQTVMQMDEATQQNAALVEEATAAARSMEDQAGQLSQAVALFKIDQQAPTAPRRAAPPAALASVGAKRPAKIPAPPAVARRPVAVAAAKTTDVVAGGNDWQEF</sequence>
<dbReference type="Pfam" id="PF18947">
    <property type="entry name" value="HAMP_2"/>
    <property type="match status" value="1"/>
</dbReference>
<feature type="domain" description="HAMP" evidence="8">
    <location>
        <begin position="346"/>
        <end position="398"/>
    </location>
</feature>
<dbReference type="InterPro" id="IPR041395">
    <property type="entry name" value="McpB_HAMP_3rd"/>
</dbReference>
<dbReference type="InterPro" id="IPR003660">
    <property type="entry name" value="HAMP_dom"/>
</dbReference>
<evidence type="ECO:0000313" key="10">
    <source>
        <dbReference type="EMBL" id="MRH74176.1"/>
    </source>
</evidence>
<gene>
    <name evidence="9" type="ORF">GIY21_06015</name>
    <name evidence="10" type="ORF">GIY22_06005</name>
</gene>
<dbReference type="CDD" id="cd11386">
    <property type="entry name" value="MCP_signal"/>
    <property type="match status" value="1"/>
</dbReference>
<comment type="caution">
    <text evidence="9">The sequence shown here is derived from an EMBL/GenBank/DDBJ whole genome shotgun (WGS) entry which is preliminary data.</text>
</comment>
<dbReference type="Pfam" id="PF22673">
    <property type="entry name" value="MCP-like_PDC_1"/>
    <property type="match status" value="1"/>
</dbReference>
<evidence type="ECO:0000313" key="9">
    <source>
        <dbReference type="EMBL" id="MRG99844.1"/>
    </source>
</evidence>
<dbReference type="SUPFAM" id="SSF158472">
    <property type="entry name" value="HAMP domain-like"/>
    <property type="match status" value="1"/>
</dbReference>
<dbReference type="RefSeq" id="WP_153750921.1">
    <property type="nucleotide sequence ID" value="NZ_WJPM01000003.1"/>
</dbReference>
<dbReference type="FunFam" id="1.20.120.1530:FF:000004">
    <property type="entry name" value="Methyl-accepting chemotaxis protein"/>
    <property type="match status" value="1"/>
</dbReference>
<name>A0A6N7QC87_9XANT</name>
<dbReference type="Pfam" id="PF18575">
    <property type="entry name" value="HAMP_N3"/>
    <property type="match status" value="1"/>
</dbReference>
<dbReference type="AlphaFoldDB" id="A0A6N7QC87"/>
<reference evidence="10" key="2">
    <citation type="journal article" date="2020" name="Plant Dis.">
        <title>A Grain Rot of Rice in Iran Caused by a Xanthomonas Strain Closely Related to X. sacchari.</title>
        <authorList>
            <person name="Mirghasempour S.A."/>
            <person name="Huang S."/>
            <person name="Studholme D.J."/>
            <person name="Brady C.L."/>
        </authorList>
    </citation>
    <scope>NUCLEOTIDE SEQUENCE</scope>
    <source>
        <strain evidence="10">SAM114</strain>
    </source>
</reference>
<keyword evidence="6" id="KW-0812">Transmembrane</keyword>
<reference evidence="11 12" key="1">
    <citation type="submission" date="2019-11" db="EMBL/GenBank/DDBJ databases">
        <title>First report of rice panicle blight caused by Xanthomonas sp. in Iran.</title>
        <authorList>
            <person name="Mirghasempour S.A."/>
            <person name="Huang S."/>
            <person name="Brady C.L."/>
            <person name="Studholme D.J."/>
        </authorList>
    </citation>
    <scope>NUCLEOTIDE SEQUENCE [LARGE SCALE GENOMIC DNA]</scope>
    <source>
        <strain evidence="9 12">ASD011</strain>
        <strain evidence="11">SAM114</strain>
    </source>
</reference>
<feature type="domain" description="HAMP" evidence="8">
    <location>
        <begin position="533"/>
        <end position="579"/>
    </location>
</feature>
<dbReference type="Gene3D" id="1.20.120.1530">
    <property type="match status" value="2"/>
</dbReference>
<dbReference type="FunFam" id="1.10.287.950:FF:000002">
    <property type="entry name" value="Methyl-accepting chemotaxis protein"/>
    <property type="match status" value="1"/>
</dbReference>
<dbReference type="PROSITE" id="PS50111">
    <property type="entry name" value="CHEMOTAXIS_TRANSDUC_2"/>
    <property type="match status" value="1"/>
</dbReference>
<dbReference type="SUPFAM" id="SSF58104">
    <property type="entry name" value="Methyl-accepting chemotaxis protein (MCP) signaling domain"/>
    <property type="match status" value="1"/>
</dbReference>
<dbReference type="GO" id="GO:0005886">
    <property type="term" value="C:plasma membrane"/>
    <property type="evidence" value="ECO:0007669"/>
    <property type="project" value="TreeGrafter"/>
</dbReference>
<dbReference type="SMART" id="SM00283">
    <property type="entry name" value="MA"/>
    <property type="match status" value="1"/>
</dbReference>
<keyword evidence="6" id="KW-0472">Membrane</keyword>
<evidence type="ECO:0000256" key="5">
    <source>
        <dbReference type="SAM" id="Coils"/>
    </source>
</evidence>
<organism evidence="9 12">
    <name type="scientific">Xanthomonas sontii</name>
    <dbReference type="NCBI Taxonomy" id="2650745"/>
    <lineage>
        <taxon>Bacteria</taxon>
        <taxon>Pseudomonadati</taxon>
        <taxon>Pseudomonadota</taxon>
        <taxon>Gammaproteobacteria</taxon>
        <taxon>Lysobacterales</taxon>
        <taxon>Lysobacteraceae</taxon>
        <taxon>Xanthomonas</taxon>
    </lineage>
</organism>
<dbReference type="Pfam" id="PF00672">
    <property type="entry name" value="HAMP"/>
    <property type="match status" value="1"/>
</dbReference>
<dbReference type="GO" id="GO:0004888">
    <property type="term" value="F:transmembrane signaling receptor activity"/>
    <property type="evidence" value="ECO:0007669"/>
    <property type="project" value="InterPro"/>
</dbReference>
<feature type="transmembrane region" description="Helical" evidence="6">
    <location>
        <begin position="321"/>
        <end position="344"/>
    </location>
</feature>
<dbReference type="PROSITE" id="PS50885">
    <property type="entry name" value="HAMP"/>
    <property type="match status" value="2"/>
</dbReference>
<proteinExistence type="inferred from homology"/>
<dbReference type="Gene3D" id="3.30.450.20">
    <property type="entry name" value="PAS domain"/>
    <property type="match status" value="2"/>
</dbReference>
<protein>
    <submittedName>
        <fullName evidence="9">HAMP domain-containing protein</fullName>
    </submittedName>
</protein>
<comment type="similarity">
    <text evidence="3">Belongs to the methyl-accepting chemotaxis (MCP) protein family.</text>
</comment>
<keyword evidence="6" id="KW-1133">Transmembrane helix</keyword>